<gene>
    <name evidence="1" type="ORF">CEN91_401</name>
</gene>
<proteinExistence type="predicted"/>
<reference evidence="1 2" key="1">
    <citation type="submission" date="2017-07" db="EMBL/GenBank/DDBJ databases">
        <title>Mechanisms for carbon and nitrogen cycling indicate functional differentiation within the Candidate Phyla Radiation.</title>
        <authorList>
            <person name="Danczak R.E."/>
            <person name="Johnston M.D."/>
            <person name="Kenah C."/>
            <person name="Slattery M."/>
            <person name="Wrighton K.C."/>
            <person name="Wilkins M.J."/>
        </authorList>
    </citation>
    <scope>NUCLEOTIDE SEQUENCE [LARGE SCALE GENOMIC DNA]</scope>
    <source>
        <strain evidence="1">Licking1014_85</strain>
    </source>
</reference>
<dbReference type="AlphaFoldDB" id="A0A554LIB6"/>
<sequence length="45" mass="5214">MLEKIQIKNIRSENDKVLIETEIDVLEGVKNINVDKKNGETIIEF</sequence>
<comment type="caution">
    <text evidence="1">The sequence shown here is derived from an EMBL/GenBank/DDBJ whole genome shotgun (WGS) entry which is preliminary data.</text>
</comment>
<evidence type="ECO:0000313" key="2">
    <source>
        <dbReference type="Proteomes" id="UP000315589"/>
    </source>
</evidence>
<dbReference type="EMBL" id="VMGI01000051">
    <property type="protein sequence ID" value="TSC92607.1"/>
    <property type="molecule type" value="Genomic_DNA"/>
</dbReference>
<feature type="non-terminal residue" evidence="1">
    <location>
        <position position="45"/>
    </location>
</feature>
<name>A0A554LIB6_9BACT</name>
<evidence type="ECO:0000313" key="1">
    <source>
        <dbReference type="EMBL" id="TSC92607.1"/>
    </source>
</evidence>
<organism evidence="1 2">
    <name type="scientific">Candidatus Berkelbacteria bacterium Licking1014_85</name>
    <dbReference type="NCBI Taxonomy" id="2017148"/>
    <lineage>
        <taxon>Bacteria</taxon>
        <taxon>Candidatus Berkelbacteria</taxon>
    </lineage>
</organism>
<accession>A0A554LIB6</accession>
<dbReference type="Proteomes" id="UP000315589">
    <property type="component" value="Unassembled WGS sequence"/>
</dbReference>
<protein>
    <submittedName>
        <fullName evidence="1">Uncharacterized protein</fullName>
    </submittedName>
</protein>